<evidence type="ECO:0000256" key="3">
    <source>
        <dbReference type="ARBA" id="ARBA00022692"/>
    </source>
</evidence>
<feature type="transmembrane region" description="Helical" evidence="6">
    <location>
        <begin position="81"/>
        <end position="99"/>
    </location>
</feature>
<evidence type="ECO:0000313" key="7">
    <source>
        <dbReference type="EMBL" id="NDV62204.1"/>
    </source>
</evidence>
<keyword evidence="3 6" id="KW-0812">Transmembrane</keyword>
<comment type="subcellular location">
    <subcellularLocation>
        <location evidence="1">Membrane</location>
        <topology evidence="1">Multi-pass membrane protein</topology>
    </subcellularLocation>
</comment>
<dbReference type="AlphaFoldDB" id="A0A6B2M238"/>
<feature type="transmembrane region" description="Helical" evidence="6">
    <location>
        <begin position="378"/>
        <end position="398"/>
    </location>
</feature>
<evidence type="ECO:0000256" key="6">
    <source>
        <dbReference type="SAM" id="Phobius"/>
    </source>
</evidence>
<feature type="transmembrane region" description="Helical" evidence="6">
    <location>
        <begin position="6"/>
        <end position="25"/>
    </location>
</feature>
<feature type="transmembrane region" description="Helical" evidence="6">
    <location>
        <begin position="405"/>
        <end position="421"/>
    </location>
</feature>
<dbReference type="EMBL" id="JAAGNX010000002">
    <property type="protein sequence ID" value="NDV62204.1"/>
    <property type="molecule type" value="Genomic_DNA"/>
</dbReference>
<dbReference type="PROSITE" id="PS01271">
    <property type="entry name" value="NA_SULFATE"/>
    <property type="match status" value="1"/>
</dbReference>
<dbReference type="InterPro" id="IPR001898">
    <property type="entry name" value="SLC13A/DASS"/>
</dbReference>
<evidence type="ECO:0000256" key="2">
    <source>
        <dbReference type="ARBA" id="ARBA00022448"/>
    </source>
</evidence>
<organism evidence="7 8">
    <name type="scientific">Oceanipulchritudo coccoides</name>
    <dbReference type="NCBI Taxonomy" id="2706888"/>
    <lineage>
        <taxon>Bacteria</taxon>
        <taxon>Pseudomonadati</taxon>
        <taxon>Verrucomicrobiota</taxon>
        <taxon>Opitutia</taxon>
        <taxon>Puniceicoccales</taxon>
        <taxon>Oceanipulchritudinaceae</taxon>
        <taxon>Oceanipulchritudo</taxon>
    </lineage>
</organism>
<sequence length="503" mass="54943">MSNLPWKRIGLVLALTVFAGLFLFYNPVPDRPEVGKMAAIAAFMAILWITEAIPLAATALMPIVLFPLAGILDSGSIAKDYVNSIIFLFIGGFLIALSMERWNLHRRIALNIIYVIGRRADLLILGFMVACGFLSMWISNTATAVMMLPVGLAVVSKMEEEFGKERSHPLTLALMLGIAYGCTIGGVSTLVGTPPNLAFIRIIQELFPEAPPITFGNWIIMGVPYSIVLLLTTWFLLTHVLCRFDKSLRLDRSIIRSELKQLGPMRFEEKAVLVVFACTVFLWTFRRDLDLGIFTLPGWSSLWAGFDRIDDGTIAIAMALVLFLVPARQREKANRILDTDVFGRLPWGIILLFGGGFALASGFASSGLSLHIGESFRALGNIPIPILLLVICLSVTFLTELTSNVATITMLLPILVSWAASMGVHPLLFAIPATISASMAFMMPVATPPNAVVFGSQRIRIIEMARTGIVLNLFAVGLTLLAVYIFFPAVTGAAFGDFPSWAK</sequence>
<feature type="transmembrane region" description="Helical" evidence="6">
    <location>
        <begin position="427"/>
        <end position="447"/>
    </location>
</feature>
<gene>
    <name evidence="7" type="ORF">G0Q06_07070</name>
</gene>
<dbReference type="PANTHER" id="PTHR10283:SF82">
    <property type="entry name" value="SOLUTE CARRIER FAMILY 13 MEMBER 2"/>
    <property type="match status" value="1"/>
</dbReference>
<dbReference type="GO" id="GO:0005886">
    <property type="term" value="C:plasma membrane"/>
    <property type="evidence" value="ECO:0007669"/>
    <property type="project" value="TreeGrafter"/>
</dbReference>
<feature type="transmembrane region" description="Helical" evidence="6">
    <location>
        <begin position="218"/>
        <end position="242"/>
    </location>
</feature>
<feature type="transmembrane region" description="Helical" evidence="6">
    <location>
        <begin position="347"/>
        <end position="372"/>
    </location>
</feature>
<dbReference type="GO" id="GO:0015141">
    <property type="term" value="F:succinate transmembrane transporter activity"/>
    <property type="evidence" value="ECO:0007669"/>
    <property type="project" value="UniProtKB-ARBA"/>
</dbReference>
<dbReference type="PANTHER" id="PTHR10283">
    <property type="entry name" value="SOLUTE CARRIER FAMILY 13 MEMBER"/>
    <property type="match status" value="1"/>
</dbReference>
<protein>
    <submittedName>
        <fullName evidence="7">SLC13/DASS family transporter</fullName>
    </submittedName>
</protein>
<name>A0A6B2M238_9BACT</name>
<keyword evidence="4 6" id="KW-1133">Transmembrane helix</keyword>
<accession>A0A6B2M238</accession>
<dbReference type="RefSeq" id="WP_163963898.1">
    <property type="nucleotide sequence ID" value="NZ_JAAGNX010000002.1"/>
</dbReference>
<comment type="caution">
    <text evidence="7">The sequence shown here is derived from an EMBL/GenBank/DDBJ whole genome shotgun (WGS) entry which is preliminary data.</text>
</comment>
<keyword evidence="8" id="KW-1185">Reference proteome</keyword>
<reference evidence="7 8" key="1">
    <citation type="submission" date="2020-02" db="EMBL/GenBank/DDBJ databases">
        <title>Albibacoteraceae fam. nov., the first described family within the subdivision 4 Verrucomicrobia.</title>
        <authorList>
            <person name="Xi F."/>
        </authorList>
    </citation>
    <scope>NUCLEOTIDE SEQUENCE [LARGE SCALE GENOMIC DNA]</scope>
    <source>
        <strain evidence="7 8">CK1056</strain>
    </source>
</reference>
<dbReference type="CDD" id="cd01115">
    <property type="entry name" value="SLC13_permease"/>
    <property type="match status" value="1"/>
</dbReference>
<feature type="transmembrane region" description="Helical" evidence="6">
    <location>
        <begin position="468"/>
        <end position="487"/>
    </location>
</feature>
<evidence type="ECO:0000313" key="8">
    <source>
        <dbReference type="Proteomes" id="UP000478417"/>
    </source>
</evidence>
<evidence type="ECO:0000256" key="1">
    <source>
        <dbReference type="ARBA" id="ARBA00004141"/>
    </source>
</evidence>
<feature type="transmembrane region" description="Helical" evidence="6">
    <location>
        <begin position="170"/>
        <end position="191"/>
    </location>
</feature>
<feature type="transmembrane region" description="Helical" evidence="6">
    <location>
        <begin position="37"/>
        <end position="69"/>
    </location>
</feature>
<feature type="transmembrane region" description="Helical" evidence="6">
    <location>
        <begin position="309"/>
        <end position="327"/>
    </location>
</feature>
<keyword evidence="2" id="KW-0813">Transport</keyword>
<proteinExistence type="predicted"/>
<evidence type="ECO:0000256" key="4">
    <source>
        <dbReference type="ARBA" id="ARBA00022989"/>
    </source>
</evidence>
<dbReference type="InterPro" id="IPR031312">
    <property type="entry name" value="Na/sul_symport_CS"/>
</dbReference>
<dbReference type="Proteomes" id="UP000478417">
    <property type="component" value="Unassembled WGS sequence"/>
</dbReference>
<dbReference type="Pfam" id="PF00939">
    <property type="entry name" value="Na_sulph_symp"/>
    <property type="match status" value="1"/>
</dbReference>
<dbReference type="NCBIfam" id="TIGR00785">
    <property type="entry name" value="dass"/>
    <property type="match status" value="1"/>
</dbReference>
<feature type="transmembrane region" description="Helical" evidence="6">
    <location>
        <begin position="120"/>
        <end position="136"/>
    </location>
</feature>
<evidence type="ECO:0000256" key="5">
    <source>
        <dbReference type="ARBA" id="ARBA00023136"/>
    </source>
</evidence>
<keyword evidence="5 6" id="KW-0472">Membrane</keyword>